<dbReference type="PANTHER" id="PTHR24232:SF82">
    <property type="entry name" value="P2Y PURINOCEPTOR 8-LIKE"/>
    <property type="match status" value="1"/>
</dbReference>
<dbReference type="GO" id="GO:0004930">
    <property type="term" value="F:G protein-coupled receptor activity"/>
    <property type="evidence" value="ECO:0007669"/>
    <property type="project" value="UniProtKB-KW"/>
</dbReference>
<sequence>MVIRYNHEGWPKHVPYQLKGYSAARAALSAEDGLLLYGDRIAIPASLREEVLEQINRGHQWLTKSHRRADITGDVRKGQRETAESMKMNLTEVNVSAARSRSTLPNSTLEMLGSPVLTLALPTIYLLVFVLSTPCNLVSLWLLCRRTERKTPTVVFAINLSLTDLLYSASLPLQIAYHLRGNDWPFGVAMCSVATGAFYGNMHCSVLTTCAISLERYRGVVHPLRARRRRPGRKAALICLLIWACVLAVHTRFLLNDLTFHVERLGVTTCFDVIPRAVFPDRSLGYVYFGASLLLFFAAPLVVLTGCYAAIVCALCRSRRLDATTAPRQPKRQTQLLVAAVVLCFLCCYLPNTALQLLHMVYTSWGESLYVYYKLSLGVNSLNCCFDPFVYYFASREFRQKLRLEFEAVSRYGVEVSGLNTHKKTNKVTLFL</sequence>
<proteinExistence type="predicted"/>
<comment type="subcellular location">
    <subcellularLocation>
        <location evidence="1">Cell membrane</location>
        <topology evidence="1">Multi-pass membrane protein</topology>
    </subcellularLocation>
</comment>
<gene>
    <name evidence="12" type="ORF">AAFF_G00219810</name>
</gene>
<evidence type="ECO:0000256" key="10">
    <source>
        <dbReference type="SAM" id="Phobius"/>
    </source>
</evidence>
<protein>
    <recommendedName>
        <fullName evidence="11">G-protein coupled receptors family 1 profile domain-containing protein</fullName>
    </recommendedName>
</protein>
<keyword evidence="13" id="KW-1185">Reference proteome</keyword>
<dbReference type="PRINTS" id="PR00237">
    <property type="entry name" value="GPCRRHODOPSN"/>
</dbReference>
<dbReference type="Gene3D" id="1.20.1070.10">
    <property type="entry name" value="Rhodopsin 7-helix transmembrane proteins"/>
    <property type="match status" value="1"/>
</dbReference>
<dbReference type="PRINTS" id="PR01157">
    <property type="entry name" value="P2YPURNOCPTR"/>
</dbReference>
<dbReference type="Proteomes" id="UP001221898">
    <property type="component" value="Unassembled WGS sequence"/>
</dbReference>
<dbReference type="InterPro" id="IPR017452">
    <property type="entry name" value="GPCR_Rhodpsn_7TM"/>
</dbReference>
<evidence type="ECO:0000256" key="9">
    <source>
        <dbReference type="ARBA" id="ARBA00023224"/>
    </source>
</evidence>
<keyword evidence="6 10" id="KW-0472">Membrane</keyword>
<keyword evidence="3 10" id="KW-0812">Transmembrane</keyword>
<evidence type="ECO:0000256" key="8">
    <source>
        <dbReference type="ARBA" id="ARBA00023180"/>
    </source>
</evidence>
<feature type="domain" description="G-protein coupled receptors family 1 profile" evidence="11">
    <location>
        <begin position="135"/>
        <end position="391"/>
    </location>
</feature>
<evidence type="ECO:0000256" key="4">
    <source>
        <dbReference type="ARBA" id="ARBA00022989"/>
    </source>
</evidence>
<dbReference type="FunFam" id="1.20.1070.10:FF:000040">
    <property type="entry name" value="Coagulation factor 2 (thrombin) receptor"/>
    <property type="match status" value="1"/>
</dbReference>
<feature type="transmembrane region" description="Helical" evidence="10">
    <location>
        <begin position="286"/>
        <end position="315"/>
    </location>
</feature>
<keyword evidence="7" id="KW-0675">Receptor</keyword>
<keyword evidence="4 10" id="KW-1133">Transmembrane helix</keyword>
<dbReference type="PROSITE" id="PS50262">
    <property type="entry name" value="G_PROTEIN_RECEP_F1_2"/>
    <property type="match status" value="1"/>
</dbReference>
<feature type="transmembrane region" description="Helical" evidence="10">
    <location>
        <begin position="187"/>
        <end position="214"/>
    </location>
</feature>
<keyword evidence="9" id="KW-0807">Transducer</keyword>
<feature type="transmembrane region" description="Helical" evidence="10">
    <location>
        <begin position="370"/>
        <end position="394"/>
    </location>
</feature>
<evidence type="ECO:0000256" key="6">
    <source>
        <dbReference type="ARBA" id="ARBA00023136"/>
    </source>
</evidence>
<dbReference type="GO" id="GO:0035025">
    <property type="term" value="P:positive regulation of Rho protein signal transduction"/>
    <property type="evidence" value="ECO:0007669"/>
    <property type="project" value="TreeGrafter"/>
</dbReference>
<feature type="transmembrane region" description="Helical" evidence="10">
    <location>
        <begin position="336"/>
        <end position="358"/>
    </location>
</feature>
<organism evidence="12 13">
    <name type="scientific">Aldrovandia affinis</name>
    <dbReference type="NCBI Taxonomy" id="143900"/>
    <lineage>
        <taxon>Eukaryota</taxon>
        <taxon>Metazoa</taxon>
        <taxon>Chordata</taxon>
        <taxon>Craniata</taxon>
        <taxon>Vertebrata</taxon>
        <taxon>Euteleostomi</taxon>
        <taxon>Actinopterygii</taxon>
        <taxon>Neopterygii</taxon>
        <taxon>Teleostei</taxon>
        <taxon>Notacanthiformes</taxon>
        <taxon>Halosauridae</taxon>
        <taxon>Aldrovandia</taxon>
    </lineage>
</organism>
<dbReference type="Pfam" id="PF00001">
    <property type="entry name" value="7tm_1"/>
    <property type="match status" value="1"/>
</dbReference>
<feature type="transmembrane region" description="Helical" evidence="10">
    <location>
        <begin position="235"/>
        <end position="255"/>
    </location>
</feature>
<evidence type="ECO:0000256" key="1">
    <source>
        <dbReference type="ARBA" id="ARBA00004651"/>
    </source>
</evidence>
<keyword evidence="5" id="KW-0297">G-protein coupled receptor</keyword>
<dbReference type="AlphaFoldDB" id="A0AAD7W444"/>
<evidence type="ECO:0000256" key="5">
    <source>
        <dbReference type="ARBA" id="ARBA00023040"/>
    </source>
</evidence>
<dbReference type="SUPFAM" id="SSF81321">
    <property type="entry name" value="Family A G protein-coupled receptor-like"/>
    <property type="match status" value="1"/>
</dbReference>
<comment type="caution">
    <text evidence="12">The sequence shown here is derived from an EMBL/GenBank/DDBJ whole genome shotgun (WGS) entry which is preliminary data.</text>
</comment>
<evidence type="ECO:0000256" key="2">
    <source>
        <dbReference type="ARBA" id="ARBA00022475"/>
    </source>
</evidence>
<name>A0AAD7W444_9TELE</name>
<dbReference type="GO" id="GO:0007200">
    <property type="term" value="P:phospholipase C-activating G protein-coupled receptor signaling pathway"/>
    <property type="evidence" value="ECO:0007669"/>
    <property type="project" value="TreeGrafter"/>
</dbReference>
<evidence type="ECO:0000256" key="7">
    <source>
        <dbReference type="ARBA" id="ARBA00023170"/>
    </source>
</evidence>
<evidence type="ECO:0000313" key="13">
    <source>
        <dbReference type="Proteomes" id="UP001221898"/>
    </source>
</evidence>
<keyword evidence="8" id="KW-0325">Glycoprotein</keyword>
<dbReference type="GO" id="GO:0005886">
    <property type="term" value="C:plasma membrane"/>
    <property type="evidence" value="ECO:0007669"/>
    <property type="project" value="UniProtKB-SubCell"/>
</dbReference>
<dbReference type="InterPro" id="IPR000276">
    <property type="entry name" value="GPCR_Rhodpsn"/>
</dbReference>
<accession>A0AAD7W444</accession>
<evidence type="ECO:0000313" key="12">
    <source>
        <dbReference type="EMBL" id="KAJ8383531.1"/>
    </source>
</evidence>
<feature type="transmembrane region" description="Helical" evidence="10">
    <location>
        <begin position="119"/>
        <end position="142"/>
    </location>
</feature>
<feature type="transmembrane region" description="Helical" evidence="10">
    <location>
        <begin position="154"/>
        <end position="175"/>
    </location>
</feature>
<evidence type="ECO:0000259" key="11">
    <source>
        <dbReference type="PROSITE" id="PS50262"/>
    </source>
</evidence>
<evidence type="ECO:0000256" key="3">
    <source>
        <dbReference type="ARBA" id="ARBA00022692"/>
    </source>
</evidence>
<reference evidence="12" key="1">
    <citation type="journal article" date="2023" name="Science">
        <title>Genome structures resolve the early diversification of teleost fishes.</title>
        <authorList>
            <person name="Parey E."/>
            <person name="Louis A."/>
            <person name="Montfort J."/>
            <person name="Bouchez O."/>
            <person name="Roques C."/>
            <person name="Iampietro C."/>
            <person name="Lluch J."/>
            <person name="Castinel A."/>
            <person name="Donnadieu C."/>
            <person name="Desvignes T."/>
            <person name="Floi Bucao C."/>
            <person name="Jouanno E."/>
            <person name="Wen M."/>
            <person name="Mejri S."/>
            <person name="Dirks R."/>
            <person name="Jansen H."/>
            <person name="Henkel C."/>
            <person name="Chen W.J."/>
            <person name="Zahm M."/>
            <person name="Cabau C."/>
            <person name="Klopp C."/>
            <person name="Thompson A.W."/>
            <person name="Robinson-Rechavi M."/>
            <person name="Braasch I."/>
            <person name="Lecointre G."/>
            <person name="Bobe J."/>
            <person name="Postlethwait J.H."/>
            <person name="Berthelot C."/>
            <person name="Roest Crollius H."/>
            <person name="Guiguen Y."/>
        </authorList>
    </citation>
    <scope>NUCLEOTIDE SEQUENCE</scope>
    <source>
        <strain evidence="12">NC1722</strain>
    </source>
</reference>
<keyword evidence="2" id="KW-1003">Cell membrane</keyword>
<dbReference type="PANTHER" id="PTHR24232">
    <property type="entry name" value="G-PROTEIN COUPLED RECEPTOR"/>
    <property type="match status" value="1"/>
</dbReference>
<dbReference type="EMBL" id="JAINUG010000291">
    <property type="protein sequence ID" value="KAJ8383531.1"/>
    <property type="molecule type" value="Genomic_DNA"/>
</dbReference>